<dbReference type="Gene3D" id="2.60.120.1620">
    <property type="match status" value="1"/>
</dbReference>
<dbReference type="InterPro" id="IPR031924">
    <property type="entry name" value="GH115"/>
</dbReference>
<evidence type="ECO:0000256" key="1">
    <source>
        <dbReference type="ARBA" id="ARBA00022801"/>
    </source>
</evidence>
<dbReference type="InterPro" id="IPR029018">
    <property type="entry name" value="Hex-like_dom2"/>
</dbReference>
<keyword evidence="2" id="KW-0175">Coiled coil</keyword>
<organism evidence="4 5">
    <name type="scientific">Bacteroides ovatus</name>
    <dbReference type="NCBI Taxonomy" id="28116"/>
    <lineage>
        <taxon>Bacteria</taxon>
        <taxon>Pseudomonadati</taxon>
        <taxon>Bacteroidota</taxon>
        <taxon>Bacteroidia</taxon>
        <taxon>Bacteroidales</taxon>
        <taxon>Bacteroidaceae</taxon>
        <taxon>Bacteroides</taxon>
    </lineage>
</organism>
<accession>A0A1G7ZRY6</accession>
<dbReference type="PANTHER" id="PTHR37842:SF2">
    <property type="entry name" value="GYLCOSYL HYDROLASE 115 C-TERMINAL DOMAIN-CONTAINING PROTEIN"/>
    <property type="match status" value="1"/>
</dbReference>
<dbReference type="Gene3D" id="3.20.20.520">
    <property type="entry name" value="Glycosyl hydrolase family 115"/>
    <property type="match status" value="1"/>
</dbReference>
<evidence type="ECO:0000313" key="5">
    <source>
        <dbReference type="Proteomes" id="UP000181870"/>
    </source>
</evidence>
<sequence length="982" mass="111449">MKTFINSDRFEKMKKATLFLSLFCFVTTGYSQVTLSDKQQDKKSFPIVTSAAKAVVCYDKADAEVVRRTAGLLVEDVNRVTNKKLKLVSDLPSKQEYIILAGTLGKNKAIDRLVANKKIDVSRIRDGWEQYAIDLIDNPFPGIKKALVVAGSDRRGTAYGLFSISETIGVSPWYWWADAPVVKKKSLCLNVNTFSSKAPSVRYRGIFINDEDWGLKPWASKNFEPEVGDIGPKTYAKICELLLRLKANYLCPAMHSCTKAFNHYPDNKLVADSFAIVMGSVHCEPLLFNNASEWDRKAMGEWNYVTNRDGINKVLRKRVNENGKFENVYTLAMRGIHDAVMAGNLTLEEQARVLEKAFDDQREILSSEMNKPADQIPQAFTPYKEVLETYDHGMNVPDDVTLVWSEDDFGYMKRLSNSKERKRSGRSGVYYHVSYWGPPKHYLWIASTPPTLMYEELEKAYRSTADRLWVVNVGDIKPAEYHINLFMDMAYDIESFNYDNINAHSVDFLCRIFGEKYREDLTDIQQTYFQLAFARKPEYMERSTDTEFSIQNYKEVDRRLAAYERIAAKAERILKELDKEAVPAFFQLVYYNVKGAALVNQMTLGGQKNRLYAAQQRATANLMRDKVKVYGDSLVLVTEQYNSLLNGKWKGMMSLIHGGARSFGRAKVDSVTLESVPTLGVSCEGEDNKKGVMSFHTIPCFNKYLPDTHYIDVFNKGVGSLKWKATPSEPWILIDKKAGKTLYEDRITVSVDWSKAPIGGDGSGFIDIYTDNNEKKTVYVSVFNPAGPSVEELKGLYVESNGYVSIDAAKFHRKQEIGEIKFDIVDGLGFDNKVVRLGDPFAKTPYYDGLLLTSNYVAPVRGNKFPVLEYDFYSFQTGPVDVYTYMLPIFPLDNEHGSRYGVMVDNSPVYLPEAGAPYYSTLWIQSVLRNCRINKTTHFIDKPGKHTVKIYCGHPGMMLQKIVVDFGGLKKSYMGPESTRIN</sequence>
<reference evidence="4 5" key="1">
    <citation type="submission" date="2016-10" db="EMBL/GenBank/DDBJ databases">
        <authorList>
            <person name="de Groot N.N."/>
        </authorList>
    </citation>
    <scope>NUCLEOTIDE SEQUENCE [LARGE SCALE GENOMIC DNA]</scope>
    <source>
        <strain evidence="4 5">NLAE-zl-C57</strain>
    </source>
</reference>
<name>A0A1G7ZRY6_BACOV</name>
<feature type="coiled-coil region" evidence="2">
    <location>
        <begin position="553"/>
        <end position="580"/>
    </location>
</feature>
<dbReference type="PANTHER" id="PTHR37842">
    <property type="match status" value="1"/>
</dbReference>
<feature type="domain" description="Gylcosyl hydrolase 115 C-terminal" evidence="3">
    <location>
        <begin position="797"/>
        <end position="977"/>
    </location>
</feature>
<dbReference type="InterPro" id="IPR041437">
    <property type="entry name" value="GH115_C"/>
</dbReference>
<dbReference type="Proteomes" id="UP000181870">
    <property type="component" value="Unassembled WGS sequence"/>
</dbReference>
<dbReference type="GO" id="GO:0005975">
    <property type="term" value="P:carbohydrate metabolic process"/>
    <property type="evidence" value="ECO:0007669"/>
    <property type="project" value="UniProtKB-ARBA"/>
</dbReference>
<gene>
    <name evidence="4" type="ORF">SAMN05192582_1001195</name>
</gene>
<evidence type="ECO:0000256" key="2">
    <source>
        <dbReference type="SAM" id="Coils"/>
    </source>
</evidence>
<dbReference type="Pfam" id="PF15979">
    <property type="entry name" value="Glyco_hydro_115"/>
    <property type="match status" value="1"/>
</dbReference>
<dbReference type="SUPFAM" id="SSF55545">
    <property type="entry name" value="beta-N-acetylhexosaminidase-like domain"/>
    <property type="match status" value="1"/>
</dbReference>
<dbReference type="InterPro" id="IPR042301">
    <property type="entry name" value="GH115_sf"/>
</dbReference>
<dbReference type="GO" id="GO:0016787">
    <property type="term" value="F:hydrolase activity"/>
    <property type="evidence" value="ECO:0007669"/>
    <property type="project" value="UniProtKB-KW"/>
</dbReference>
<protein>
    <submittedName>
        <fullName evidence="4">Glycosyl hydrolase family 115</fullName>
    </submittedName>
</protein>
<proteinExistence type="predicted"/>
<dbReference type="AlphaFoldDB" id="A0A1G7ZRY6"/>
<keyword evidence="1 4" id="KW-0378">Hydrolase</keyword>
<dbReference type="Gene3D" id="1.20.58.2150">
    <property type="match status" value="1"/>
</dbReference>
<dbReference type="Pfam" id="PF17829">
    <property type="entry name" value="GH115_C"/>
    <property type="match status" value="1"/>
</dbReference>
<dbReference type="EMBL" id="FNDO01000001">
    <property type="protein sequence ID" value="SDH11438.1"/>
    <property type="molecule type" value="Genomic_DNA"/>
</dbReference>
<evidence type="ECO:0000259" key="3">
    <source>
        <dbReference type="Pfam" id="PF17829"/>
    </source>
</evidence>
<evidence type="ECO:0000313" key="4">
    <source>
        <dbReference type="EMBL" id="SDH11438.1"/>
    </source>
</evidence>
<dbReference type="Gene3D" id="3.30.379.10">
    <property type="entry name" value="Chitobiase/beta-hexosaminidase domain 2-like"/>
    <property type="match status" value="1"/>
</dbReference>